<comment type="caution">
    <text evidence="1">The sequence shown here is derived from an EMBL/GenBank/DDBJ whole genome shotgun (WGS) entry which is preliminary data.</text>
</comment>
<reference evidence="1 2" key="1">
    <citation type="journal article" date="2023" name="Nucleic Acids Res.">
        <title>The hologenome of Daphnia magna reveals possible DNA methylation and microbiome-mediated evolution of the host genome.</title>
        <authorList>
            <person name="Chaturvedi A."/>
            <person name="Li X."/>
            <person name="Dhandapani V."/>
            <person name="Marshall H."/>
            <person name="Kissane S."/>
            <person name="Cuenca-Cambronero M."/>
            <person name="Asole G."/>
            <person name="Calvet F."/>
            <person name="Ruiz-Romero M."/>
            <person name="Marangio P."/>
            <person name="Guigo R."/>
            <person name="Rago D."/>
            <person name="Mirbahai L."/>
            <person name="Eastwood N."/>
            <person name="Colbourne J.K."/>
            <person name="Zhou J."/>
            <person name="Mallon E."/>
            <person name="Orsini L."/>
        </authorList>
    </citation>
    <scope>NUCLEOTIDE SEQUENCE [LARGE SCALE GENOMIC DNA]</scope>
    <source>
        <strain evidence="1">LRV0_1</strain>
    </source>
</reference>
<evidence type="ECO:0000313" key="2">
    <source>
        <dbReference type="Proteomes" id="UP001234178"/>
    </source>
</evidence>
<accession>A0ABR0BAQ1</accession>
<name>A0ABR0BAQ1_9CRUS</name>
<gene>
    <name evidence="1" type="ORF">OUZ56_033433</name>
</gene>
<protein>
    <submittedName>
        <fullName evidence="1">Uncharacterized protein</fullName>
    </submittedName>
</protein>
<proteinExistence type="predicted"/>
<sequence length="96" mass="11160">MDLCYRGLIFARCATLFDRFGFKFWVPVMTDRRHRREYQNRLSYLNFMYGIETTDESSDSVNEIDVISNHSVDESGILAVTQIPSSQSLQIVCIKI</sequence>
<organism evidence="1 2">
    <name type="scientific">Daphnia magna</name>
    <dbReference type="NCBI Taxonomy" id="35525"/>
    <lineage>
        <taxon>Eukaryota</taxon>
        <taxon>Metazoa</taxon>
        <taxon>Ecdysozoa</taxon>
        <taxon>Arthropoda</taxon>
        <taxon>Crustacea</taxon>
        <taxon>Branchiopoda</taxon>
        <taxon>Diplostraca</taxon>
        <taxon>Cladocera</taxon>
        <taxon>Anomopoda</taxon>
        <taxon>Daphniidae</taxon>
        <taxon>Daphnia</taxon>
    </lineage>
</organism>
<evidence type="ECO:0000313" key="1">
    <source>
        <dbReference type="EMBL" id="KAK4045658.1"/>
    </source>
</evidence>
<dbReference type="EMBL" id="JAOYFB010000050">
    <property type="protein sequence ID" value="KAK4045658.1"/>
    <property type="molecule type" value="Genomic_DNA"/>
</dbReference>
<keyword evidence="2" id="KW-1185">Reference proteome</keyword>
<dbReference type="Proteomes" id="UP001234178">
    <property type="component" value="Unassembled WGS sequence"/>
</dbReference>